<gene>
    <name evidence="1" type="ORF">SPELUC_LOCUS2718</name>
</gene>
<organism evidence="1 2">
    <name type="scientific">Cetraspora pellucida</name>
    <dbReference type="NCBI Taxonomy" id="1433469"/>
    <lineage>
        <taxon>Eukaryota</taxon>
        <taxon>Fungi</taxon>
        <taxon>Fungi incertae sedis</taxon>
        <taxon>Mucoromycota</taxon>
        <taxon>Glomeromycotina</taxon>
        <taxon>Glomeromycetes</taxon>
        <taxon>Diversisporales</taxon>
        <taxon>Gigasporaceae</taxon>
        <taxon>Cetraspora</taxon>
    </lineage>
</organism>
<dbReference type="EMBL" id="CAJVPW010001905">
    <property type="protein sequence ID" value="CAG8494574.1"/>
    <property type="molecule type" value="Genomic_DNA"/>
</dbReference>
<protein>
    <submittedName>
        <fullName evidence="1">2073_t:CDS:1</fullName>
    </submittedName>
</protein>
<sequence length="188" mass="20219">MTSIIRIAGICGSLRRESANKKLLLRTQQLCAEHVPEARIDIIDWSQLPIFNQDLEGDPPKSVIKFKEEIGDSDAVLFATPGPLKNAIDWASRSKIGDRGDVLSGKPTAIIGAGPGTAPGSSGSGRAQLVLRQTLACLNMVAVNTPSVMLTGAYAAFKEDGSLENKKMEEKIVQLLKELVGLHNRCKI</sequence>
<evidence type="ECO:0000313" key="2">
    <source>
        <dbReference type="Proteomes" id="UP000789366"/>
    </source>
</evidence>
<name>A0ACA9KXH9_9GLOM</name>
<proteinExistence type="predicted"/>
<reference evidence="1" key="1">
    <citation type="submission" date="2021-06" db="EMBL/GenBank/DDBJ databases">
        <authorList>
            <person name="Kallberg Y."/>
            <person name="Tangrot J."/>
            <person name="Rosling A."/>
        </authorList>
    </citation>
    <scope>NUCLEOTIDE SEQUENCE</scope>
    <source>
        <strain evidence="1">28 12/20/2015</strain>
    </source>
</reference>
<keyword evidence="2" id="KW-1185">Reference proteome</keyword>
<accession>A0ACA9KXH9</accession>
<evidence type="ECO:0000313" key="1">
    <source>
        <dbReference type="EMBL" id="CAG8494574.1"/>
    </source>
</evidence>
<dbReference type="Proteomes" id="UP000789366">
    <property type="component" value="Unassembled WGS sequence"/>
</dbReference>
<comment type="caution">
    <text evidence="1">The sequence shown here is derived from an EMBL/GenBank/DDBJ whole genome shotgun (WGS) entry which is preliminary data.</text>
</comment>